<gene>
    <name evidence="8" type="ORF">DCF25_01565</name>
</gene>
<feature type="domain" description="Translocation and assembly module TamB C-terminal" evidence="7">
    <location>
        <begin position="1382"/>
        <end position="1765"/>
    </location>
</feature>
<dbReference type="PANTHER" id="PTHR34457">
    <property type="entry name" value="EMBRYO DEFECTIVE 2410"/>
    <property type="match status" value="1"/>
</dbReference>
<keyword evidence="2 6" id="KW-0812">Transmembrane</keyword>
<reference evidence="9" key="1">
    <citation type="submission" date="2018-04" db="EMBL/GenBank/DDBJ databases">
        <authorList>
            <person name="Cornet L."/>
        </authorList>
    </citation>
    <scope>NUCLEOTIDE SEQUENCE [LARGE SCALE GENOMIC DNA]</scope>
</reference>
<name>A0A2W4UPZ2_9CYAN</name>
<dbReference type="Pfam" id="PF04357">
    <property type="entry name" value="TamB"/>
    <property type="match status" value="1"/>
</dbReference>
<evidence type="ECO:0000313" key="9">
    <source>
        <dbReference type="Proteomes" id="UP000249354"/>
    </source>
</evidence>
<feature type="region of interest" description="Disordered" evidence="5">
    <location>
        <begin position="245"/>
        <end position="269"/>
    </location>
</feature>
<sequence>MPPTPDPDSINLTPNPPAGRSRPFPWFWFGTFIGTLLSAAGLGLAAWAWIFINEDLSPLLSKTLSKELERPVELGEVENVTLNSIQVGPSQIGVSDTDPTRLTAETVTVNVNPLEALFTSKLGLNITVDEANGYLQQDPEKGWLNVDIPEQDDDKEESRFKVRLEKLRIRDSFLTLVPVSPKGALLEPIPVENLNGQINVDSITVDGDEAQRIRFELAGNPTGGGDLSIKGEVQPLPQAEVTAADANDGVKDLDNAANGSSDDLNDTRDEPQNAIATNLLIRAADAPVADILRFALASISLPTDAVDIESGTVSGSVDLGFRPNEPVDYSGTLSLDKASLVTAAIPLPVEDISGEAQFQGNKWTIDQLNATYGEIDAVAEGLLDFDNGYALDVTTDDVSVEEFVATTGLELPVPVVGNFGAIAQISGPLNSPLVTGSVFATDPLTVDKVTFATAAAEVLYKDQMLYLDDIAATPSTGGSLTGSGQVRLAQGSPFNFDLTGRSLPAREIAQLYGANPNFQIGLVSADVAVVGNNGNVNTNIRWNAPAAQYPASGLIDVNGRTLTFRDTLAKVGGGLVRGTGKLVNDQWNADVDLAGVNLGSFSDAINGDINGQFKLSGSTRNNSLEAIAAQGNITFANGLASFSSPSNTFFQDFTDPLSARFAWNGQTINVIGAKSDRLTASGTLTPSFENGFSLEQFNLALNAQDYALSELPFEIPELIALAGRGNFNGRVTGSPSAPNVSGDIQLANLVVNLLPFESSLAGKLNYTTGGGLGLDVSGSRDKIALNLGPFNDTNAIPPIDFDVNWRNAFATGSTQGDILNVQASNFPLAALNFPPDSVTNTIGQIKGALTADVAINLNSQTVAGDFSVDQLGLGYIGIGRIAGQLRYADRLATLTGGQLRLNENFYDISGKISLAGPEPTYSVNATTASGDVQNILSALSIYRLEDFRRGLTPPDWLNGAVSQSTLDTVLATRSTGGIEASVLDQLRRLAEIQDLEAERVLAAENDPLPPLQELNGPFAGNIQLNGTGSDFKVDFDIAGKNWQWGDDYSAQDVVAKGSLTPSVLTLEPVRLASTIQKTGAENAAGSASNPPESSEPINPETAAIEPEIAAVTLAGQLVFGRNTELTSNLQANAQNLDVGLLRDVFQIPVDIEGLANATATLGGTLANPQLRGNAALETATINDTPIESAIAQFLYQNARLNLQSELIATAPDNPLTLKAQIPYAFNFMDVKPQTNDINVNIDVADEGLALLNIFNDQVAWESGEGQVSLTVGGTLSSPEIQGFARLENAVLSAQILPDLLTNVNANAKFVGDRIIVENLQGSFSEGKLTAAGTFPLLNPIATGAQIGTISLPANNPDTAEPDTAEVNFPEDFNPLFPQPLSPERPLTFNFEDIDLDLEGLYAGGVYGQVVVGGSALLRGPQIGGEVILSNGQILLPDGNGASEAEVTAATAGTSAGAVNPTSTGNTGGIVPNFRNLRLTLGNSVRITQGNLLNFVADGTLALNGSPQNLEPEGTINLRSGRVNLYTTVFRLRGRNNTATFTPETGIANPFLEVSLRASVPEVNVNAGPVATNFFDNGEVADTTGRGFDTTGSLRTIRVRADVVGPANAIFENLELSSSPGRSEDELVALIGGGFINALESTVGSLSGGNGGDGFQGLINLVGGALLNNVQDVIGNALSVSELRLFPVTSVNRSVAKNNDDNGIDFGAEIGFDVTDSTTLSVLKVLTDNTNPEFGVNYRLTDELNVRGTTNFEEINQVLLEYELRF</sequence>
<dbReference type="GO" id="GO:0005886">
    <property type="term" value="C:plasma membrane"/>
    <property type="evidence" value="ECO:0007669"/>
    <property type="project" value="InterPro"/>
</dbReference>
<evidence type="ECO:0000259" key="7">
    <source>
        <dbReference type="Pfam" id="PF04357"/>
    </source>
</evidence>
<comment type="subcellular location">
    <subcellularLocation>
        <location evidence="1">Membrane</location>
        <topology evidence="1">Single-pass membrane protein</topology>
    </subcellularLocation>
</comment>
<accession>A0A2W4UPZ2</accession>
<evidence type="ECO:0000256" key="3">
    <source>
        <dbReference type="ARBA" id="ARBA00022989"/>
    </source>
</evidence>
<dbReference type="InterPro" id="IPR007452">
    <property type="entry name" value="TamB_C"/>
</dbReference>
<reference evidence="8 9" key="2">
    <citation type="submission" date="2018-06" db="EMBL/GenBank/DDBJ databases">
        <title>Metagenomic assembly of (sub)arctic Cyanobacteria and their associated microbiome from non-axenic cultures.</title>
        <authorList>
            <person name="Baurain D."/>
        </authorList>
    </citation>
    <scope>NUCLEOTIDE SEQUENCE [LARGE SCALE GENOMIC DNA]</scope>
    <source>
        <strain evidence="8">ULC129bin1</strain>
    </source>
</reference>
<evidence type="ECO:0000256" key="5">
    <source>
        <dbReference type="SAM" id="MobiDB-lite"/>
    </source>
</evidence>
<evidence type="ECO:0000313" key="8">
    <source>
        <dbReference type="EMBL" id="PZO22963.1"/>
    </source>
</evidence>
<feature type="transmembrane region" description="Helical" evidence="6">
    <location>
        <begin position="26"/>
        <end position="52"/>
    </location>
</feature>
<proteinExistence type="predicted"/>
<feature type="region of interest" description="Disordered" evidence="5">
    <location>
        <begin position="1079"/>
        <end position="1098"/>
    </location>
</feature>
<feature type="compositionally biased region" description="Low complexity" evidence="5">
    <location>
        <begin position="1082"/>
        <end position="1098"/>
    </location>
</feature>
<evidence type="ECO:0000256" key="2">
    <source>
        <dbReference type="ARBA" id="ARBA00022692"/>
    </source>
</evidence>
<keyword evidence="3 6" id="KW-1133">Transmembrane helix</keyword>
<dbReference type="InterPro" id="IPR053022">
    <property type="entry name" value="Chloroplast_translocon_comp"/>
</dbReference>
<dbReference type="PANTHER" id="PTHR34457:SF3">
    <property type="entry name" value="PROTEIN TIC236, CHLOROPLASTIC"/>
    <property type="match status" value="1"/>
</dbReference>
<protein>
    <recommendedName>
        <fullName evidence="7">Translocation and assembly module TamB C-terminal domain-containing protein</fullName>
    </recommendedName>
</protein>
<organism evidence="8 9">
    <name type="scientific">Leptolyngbya foveolarum</name>
    <dbReference type="NCBI Taxonomy" id="47253"/>
    <lineage>
        <taxon>Bacteria</taxon>
        <taxon>Bacillati</taxon>
        <taxon>Cyanobacteriota</taxon>
        <taxon>Cyanophyceae</taxon>
        <taxon>Leptolyngbyales</taxon>
        <taxon>Leptolyngbyaceae</taxon>
        <taxon>Leptolyngbya group</taxon>
        <taxon>Leptolyngbya</taxon>
    </lineage>
</organism>
<dbReference type="EMBL" id="QBMC01000005">
    <property type="protein sequence ID" value="PZO22963.1"/>
    <property type="molecule type" value="Genomic_DNA"/>
</dbReference>
<evidence type="ECO:0000256" key="1">
    <source>
        <dbReference type="ARBA" id="ARBA00004167"/>
    </source>
</evidence>
<comment type="caution">
    <text evidence="8">The sequence shown here is derived from an EMBL/GenBank/DDBJ whole genome shotgun (WGS) entry which is preliminary data.</text>
</comment>
<dbReference type="Proteomes" id="UP000249354">
    <property type="component" value="Unassembled WGS sequence"/>
</dbReference>
<evidence type="ECO:0000256" key="6">
    <source>
        <dbReference type="SAM" id="Phobius"/>
    </source>
</evidence>
<evidence type="ECO:0000256" key="4">
    <source>
        <dbReference type="ARBA" id="ARBA00023136"/>
    </source>
</evidence>
<dbReference type="GO" id="GO:0009306">
    <property type="term" value="P:protein secretion"/>
    <property type="evidence" value="ECO:0007669"/>
    <property type="project" value="InterPro"/>
</dbReference>
<keyword evidence="4 6" id="KW-0472">Membrane</keyword>